<organism evidence="1">
    <name type="scientific">Leptospirillum ferriphilum</name>
    <dbReference type="NCBI Taxonomy" id="178606"/>
    <lineage>
        <taxon>Bacteria</taxon>
        <taxon>Pseudomonadati</taxon>
        <taxon>Nitrospirota</taxon>
        <taxon>Nitrospiria</taxon>
        <taxon>Nitrospirales</taxon>
        <taxon>Nitrospiraceae</taxon>
        <taxon>Leptospirillum</taxon>
    </lineage>
</organism>
<accession>A0A2I2MI72</accession>
<dbReference type="AlphaFoldDB" id="A0A2I2MI72"/>
<dbReference type="EMBL" id="LT966316">
    <property type="protein sequence ID" value="SOU93385.1"/>
    <property type="molecule type" value="Genomic_DNA"/>
</dbReference>
<proteinExistence type="predicted"/>
<evidence type="ECO:0000313" key="1">
    <source>
        <dbReference type="EMBL" id="SOU93385.1"/>
    </source>
</evidence>
<name>A0A2I2MI72_9BACT</name>
<reference evidence="1" key="1">
    <citation type="submission" date="2017-12" db="EMBL/GenBank/DDBJ databases">
        <authorList>
            <consortium name="SysMetEx"/>
        </authorList>
    </citation>
    <scope>NUCLEOTIDE SEQUENCE</scope>
    <source>
        <strain evidence="1">Pb_238</strain>
    </source>
</reference>
<sequence length="59" mass="6651">MINSKMCEYNLYLAVCHIMPVSFTGPGPSMGLVDRRLLICAPRKKGQISRKFHPGTLWS</sequence>
<protein>
    <submittedName>
        <fullName evidence="1">Uncharacterized protein</fullName>
    </submittedName>
</protein>
<gene>
    <name evidence="1" type="ORF">LFTS_02035</name>
</gene>